<reference evidence="2" key="1">
    <citation type="submission" date="2015-08" db="EMBL/GenBank/DDBJ databases">
        <title>Fjat-14210 dsm16467.</title>
        <authorList>
            <person name="Liu B."/>
            <person name="Wang J."/>
            <person name="Zhu Y."/>
            <person name="Liu G."/>
            <person name="Chen Q."/>
            <person name="Chen Z."/>
            <person name="Lan J."/>
            <person name="Che J."/>
            <person name="Ge C."/>
            <person name="Shi H."/>
            <person name="Pan Z."/>
            <person name="Liu X."/>
        </authorList>
    </citation>
    <scope>NUCLEOTIDE SEQUENCE [LARGE SCALE GENOMIC DNA]</scope>
    <source>
        <strain evidence="2">DSM 16467</strain>
    </source>
</reference>
<evidence type="ECO:0000313" key="1">
    <source>
        <dbReference type="EMBL" id="KOO47132.1"/>
    </source>
</evidence>
<organism evidence="1 2">
    <name type="scientific">Priestia koreensis</name>
    <dbReference type="NCBI Taxonomy" id="284581"/>
    <lineage>
        <taxon>Bacteria</taxon>
        <taxon>Bacillati</taxon>
        <taxon>Bacillota</taxon>
        <taxon>Bacilli</taxon>
        <taxon>Bacillales</taxon>
        <taxon>Bacillaceae</taxon>
        <taxon>Priestia</taxon>
    </lineage>
</organism>
<comment type="caution">
    <text evidence="1">The sequence shown here is derived from an EMBL/GenBank/DDBJ whole genome shotgun (WGS) entry which is preliminary data.</text>
</comment>
<dbReference type="STRING" id="284581.AMD01_07200"/>
<dbReference type="OrthoDB" id="7869153at2"/>
<name>A0A0M0L8F3_9BACI</name>
<dbReference type="RefSeq" id="WP_053400720.1">
    <property type="nucleotide sequence ID" value="NZ_LILC01000010.1"/>
</dbReference>
<protein>
    <recommendedName>
        <fullName evidence="3">YheC/YheD family protein</fullName>
    </recommendedName>
</protein>
<keyword evidence="2" id="KW-1185">Reference proteome</keyword>
<accession>A0A0M0L8F3</accession>
<evidence type="ECO:0008006" key="3">
    <source>
        <dbReference type="Google" id="ProtNLM"/>
    </source>
</evidence>
<dbReference type="AlphaFoldDB" id="A0A0M0L8F3"/>
<dbReference type="Gene3D" id="3.30.470.20">
    <property type="entry name" value="ATP-grasp fold, B domain"/>
    <property type="match status" value="1"/>
</dbReference>
<dbReference type="PATRIC" id="fig|284581.3.peg.1321"/>
<proteinExistence type="predicted"/>
<dbReference type="EMBL" id="LILC01000010">
    <property type="protein sequence ID" value="KOO47132.1"/>
    <property type="molecule type" value="Genomic_DNA"/>
</dbReference>
<dbReference type="Proteomes" id="UP000037558">
    <property type="component" value="Unassembled WGS sequence"/>
</dbReference>
<gene>
    <name evidence="1" type="ORF">AMD01_07200</name>
</gene>
<dbReference type="InterPro" id="IPR026838">
    <property type="entry name" value="YheC/D"/>
</dbReference>
<dbReference type="Pfam" id="PF14398">
    <property type="entry name" value="ATPgrasp_YheCD"/>
    <property type="match status" value="1"/>
</dbReference>
<evidence type="ECO:0000313" key="2">
    <source>
        <dbReference type="Proteomes" id="UP000037558"/>
    </source>
</evidence>
<dbReference type="SUPFAM" id="SSF56059">
    <property type="entry name" value="Glutathione synthetase ATP-binding domain-like"/>
    <property type="match status" value="1"/>
</dbReference>
<sequence>MITLGFLTIHKNQENTYATNIGRFASKHDVTYYRFTPFCIHPQTELVNGEKYDVDTDEWISCEFPLPSFIYDRCFYKNDSLSKRARPIVDWLKKRHDLTFLGYGLPDKWTVHQSLQEDSDISPYLPETTLVNSAKDVMELLMKKRRILIKPCNGSQGNGIIALTIERSGLFAHYHKGYEAVKKQFDRPEHLRTWLTRVVLHQPYLVQPYFHIHNQKGRPFDIRVLLQKNENGEWGQVGKGIRMGGDRSLVTNVSAGGEIVTFSEWSAKLPPRKRLFIEEELESICRLLPTSLEKKVPSLFELGVDICTSHDGGVWLLDINSKPGRKTVLHTQPESEDLLYEAPILYCKHLANSKTTANKE</sequence>